<dbReference type="PROSITE" id="PS00086">
    <property type="entry name" value="CYTOCHROME_P450"/>
    <property type="match status" value="1"/>
</dbReference>
<keyword evidence="18 22" id="KW-0753">Steroid metabolism</keyword>
<dbReference type="GO" id="GO:0005743">
    <property type="term" value="C:mitochondrial inner membrane"/>
    <property type="evidence" value="ECO:0007669"/>
    <property type="project" value="UniProtKB-SubCell"/>
</dbReference>
<evidence type="ECO:0000256" key="7">
    <source>
        <dbReference type="ARBA" id="ARBA00022617"/>
    </source>
</evidence>
<dbReference type="GO" id="GO:0020037">
    <property type="term" value="F:heme binding"/>
    <property type="evidence" value="ECO:0007669"/>
    <property type="project" value="InterPro"/>
</dbReference>
<dbReference type="AlphaFoldDB" id="A0A8D2IP72"/>
<evidence type="ECO:0000256" key="17">
    <source>
        <dbReference type="ARBA" id="ARBA00023166"/>
    </source>
</evidence>
<evidence type="ECO:0000256" key="12">
    <source>
        <dbReference type="ARBA" id="ARBA00023004"/>
    </source>
</evidence>
<evidence type="ECO:0000256" key="4">
    <source>
        <dbReference type="ARBA" id="ARBA00012764"/>
    </source>
</evidence>
<feature type="binding site" description="axial binding residue" evidence="20">
    <location>
        <position position="447"/>
    </location>
    <ligand>
        <name>heme</name>
        <dbReference type="ChEBI" id="CHEBI:30413"/>
    </ligand>
    <ligandPart>
        <name>Fe</name>
        <dbReference type="ChEBI" id="CHEBI:18248"/>
    </ligandPart>
</feature>
<dbReference type="Pfam" id="PF00067">
    <property type="entry name" value="p450"/>
    <property type="match status" value="2"/>
</dbReference>
<dbReference type="GO" id="GO:0071375">
    <property type="term" value="P:cellular response to peptide hormone stimulus"/>
    <property type="evidence" value="ECO:0007669"/>
    <property type="project" value="TreeGrafter"/>
</dbReference>
<keyword evidence="16 22" id="KW-0472">Membrane</keyword>
<organism evidence="23 24">
    <name type="scientific">Varanus komodoensis</name>
    <name type="common">Komodo dragon</name>
    <dbReference type="NCBI Taxonomy" id="61221"/>
    <lineage>
        <taxon>Eukaryota</taxon>
        <taxon>Metazoa</taxon>
        <taxon>Chordata</taxon>
        <taxon>Craniata</taxon>
        <taxon>Vertebrata</taxon>
        <taxon>Euteleostomi</taxon>
        <taxon>Lepidosauria</taxon>
        <taxon>Squamata</taxon>
        <taxon>Bifurcata</taxon>
        <taxon>Unidentata</taxon>
        <taxon>Episquamata</taxon>
        <taxon>Toxicofera</taxon>
        <taxon>Anguimorpha</taxon>
        <taxon>Paleoanguimorpha</taxon>
        <taxon>Varanoidea</taxon>
        <taxon>Varanidae</taxon>
        <taxon>Varanus</taxon>
    </lineage>
</organism>
<evidence type="ECO:0000256" key="15">
    <source>
        <dbReference type="ARBA" id="ARBA00023128"/>
    </source>
</evidence>
<evidence type="ECO:0000256" key="6">
    <source>
        <dbReference type="ARBA" id="ARBA00022548"/>
    </source>
</evidence>
<dbReference type="SUPFAM" id="SSF48264">
    <property type="entry name" value="Cytochrome P450"/>
    <property type="match status" value="1"/>
</dbReference>
<name>A0A8D2IP72_VARKO</name>
<keyword evidence="7 20" id="KW-0349">Heme</keyword>
<evidence type="ECO:0000256" key="14">
    <source>
        <dbReference type="ARBA" id="ARBA00023098"/>
    </source>
</evidence>
<comment type="catalytic activity">
    <reaction evidence="22">
        <text>6 reduced [adrenodoxin] + cholesterol + 3 O2 + 6 H(+) = 4-methylpentanal + pregnenolone + 6 oxidized [adrenodoxin] + 4 H2O</text>
        <dbReference type="Rhea" id="RHEA:35739"/>
        <dbReference type="Rhea" id="RHEA-COMP:9998"/>
        <dbReference type="Rhea" id="RHEA-COMP:9999"/>
        <dbReference type="ChEBI" id="CHEBI:15377"/>
        <dbReference type="ChEBI" id="CHEBI:15378"/>
        <dbReference type="ChEBI" id="CHEBI:15379"/>
        <dbReference type="ChEBI" id="CHEBI:16113"/>
        <dbReference type="ChEBI" id="CHEBI:16581"/>
        <dbReference type="ChEBI" id="CHEBI:17998"/>
        <dbReference type="ChEBI" id="CHEBI:33737"/>
        <dbReference type="ChEBI" id="CHEBI:33738"/>
        <dbReference type="EC" id="1.14.15.6"/>
    </reaction>
</comment>
<accession>A0A8D2IP72</accession>
<proteinExistence type="inferred from homology"/>
<reference evidence="23" key="1">
    <citation type="submission" date="2025-08" db="UniProtKB">
        <authorList>
            <consortium name="Ensembl"/>
        </authorList>
    </citation>
    <scope>IDENTIFICATION</scope>
</reference>
<keyword evidence="8 20" id="KW-0479">Metal-binding</keyword>
<dbReference type="PRINTS" id="PR00463">
    <property type="entry name" value="EP450I"/>
</dbReference>
<evidence type="ECO:0000256" key="19">
    <source>
        <dbReference type="ARBA" id="ARBA00023250"/>
    </source>
</evidence>
<evidence type="ECO:0000256" key="22">
    <source>
        <dbReference type="RuleBase" id="RU364077"/>
    </source>
</evidence>
<evidence type="ECO:0000256" key="20">
    <source>
        <dbReference type="PIRSR" id="PIRSR602401-1"/>
    </source>
</evidence>
<evidence type="ECO:0000256" key="9">
    <source>
        <dbReference type="ARBA" id="ARBA00022792"/>
    </source>
</evidence>
<dbReference type="InterPro" id="IPR002401">
    <property type="entry name" value="Cyt_P450_E_grp-I"/>
</dbReference>
<evidence type="ECO:0000256" key="10">
    <source>
        <dbReference type="ARBA" id="ARBA00022946"/>
    </source>
</evidence>
<dbReference type="InterPro" id="IPR001128">
    <property type="entry name" value="Cyt_P450"/>
</dbReference>
<evidence type="ECO:0000256" key="18">
    <source>
        <dbReference type="ARBA" id="ARBA00023221"/>
    </source>
</evidence>
<dbReference type="PRINTS" id="PR00385">
    <property type="entry name" value="P450"/>
</dbReference>
<dbReference type="GO" id="GO:0005506">
    <property type="term" value="F:iron ion binding"/>
    <property type="evidence" value="ECO:0007669"/>
    <property type="project" value="InterPro"/>
</dbReference>
<comment type="function">
    <text evidence="22">A cytochrome P450 monooxygenase that catalyzes the side-chain hydroxylation and cleavage of cholesterol to pregnenolone, the precursor of most steroid hormones. Catalyzes three sequential oxidation reactions of cholesterol, namely the hydroxylation at C22 followed with the hydroxylation at C20 to yield 20R,22R-hydroxycholesterol that is further cleaved between C20 and C22 to yield the C21-steroid pregnenolone and 4-methylpentanal. Mechanistically, uses molecular oxygen inserting one oxygen atom into a substrate and reducing the second into a water molecule. Two electrons are provided by NADPH via a two-protein mitochondrial transfer system comprising flavoprotein FDXR (adrenodoxin/ferredoxin reductase) and nonheme iron-sulfur protein FDX1 or FDX2 (adrenodoxin/ferredoxin).</text>
</comment>
<dbReference type="InterPro" id="IPR036396">
    <property type="entry name" value="Cyt_P450_sf"/>
</dbReference>
<reference evidence="23" key="2">
    <citation type="submission" date="2025-09" db="UniProtKB">
        <authorList>
            <consortium name="Ensembl"/>
        </authorList>
    </citation>
    <scope>IDENTIFICATION</scope>
</reference>
<dbReference type="UniPathway" id="UPA00229"/>
<keyword evidence="17 22" id="KW-1207">Sterol metabolism</keyword>
<dbReference type="InterPro" id="IPR017972">
    <property type="entry name" value="Cyt_P450_CS"/>
</dbReference>
<dbReference type="GO" id="GO:0008203">
    <property type="term" value="P:cholesterol metabolic process"/>
    <property type="evidence" value="ECO:0007669"/>
    <property type="project" value="UniProtKB-KW"/>
</dbReference>
<dbReference type="GO" id="GO:0006700">
    <property type="term" value="P:C21-steroid hormone biosynthetic process"/>
    <property type="evidence" value="ECO:0007669"/>
    <property type="project" value="TreeGrafter"/>
</dbReference>
<keyword evidence="15 22" id="KW-0496">Mitochondrion</keyword>
<keyword evidence="14 22" id="KW-0443">Lipid metabolism</keyword>
<dbReference type="PANTHER" id="PTHR24279:SF3">
    <property type="entry name" value="CHOLESTEROL SIDE-CHAIN CLEAVAGE ENZYME, MITOCHONDRIAL"/>
    <property type="match status" value="1"/>
</dbReference>
<comment type="cofactor">
    <cofactor evidence="1 20 22">
        <name>heme</name>
        <dbReference type="ChEBI" id="CHEBI:30413"/>
    </cofactor>
</comment>
<dbReference type="EC" id="1.14.15.6" evidence="4 22"/>
<evidence type="ECO:0000313" key="24">
    <source>
        <dbReference type="Proteomes" id="UP000694545"/>
    </source>
</evidence>
<keyword evidence="13 21" id="KW-0503">Monooxygenase</keyword>
<comment type="pathway">
    <text evidence="2 22">Lipid metabolism; C21-steroid hormone metabolism.</text>
</comment>
<dbReference type="GO" id="GO:0008386">
    <property type="term" value="F:cholesterol monooxygenase (side-chain-cleaving) activity"/>
    <property type="evidence" value="ECO:0007669"/>
    <property type="project" value="UniProtKB-EC"/>
</dbReference>
<keyword evidence="10 22" id="KW-0809">Transit peptide</keyword>
<evidence type="ECO:0000256" key="3">
    <source>
        <dbReference type="ARBA" id="ARBA00010617"/>
    </source>
</evidence>
<keyword evidence="12 20" id="KW-0408">Iron</keyword>
<dbReference type="GO" id="GO:0006704">
    <property type="term" value="P:glucocorticoid biosynthetic process"/>
    <property type="evidence" value="ECO:0007669"/>
    <property type="project" value="TreeGrafter"/>
</dbReference>
<keyword evidence="11 21" id="KW-0560">Oxidoreductase</keyword>
<evidence type="ECO:0000313" key="23">
    <source>
        <dbReference type="Ensembl" id="ENSVKKP00000003248.1"/>
    </source>
</evidence>
<protein>
    <recommendedName>
        <fullName evidence="5 22">Cholesterol side-chain cleavage enzyme, mitochondrial</fullName>
        <ecNumber evidence="4 22">1.14.15.6</ecNumber>
    </recommendedName>
    <alternativeName>
        <fullName evidence="22">Cholesterol desmolase</fullName>
    </alternativeName>
</protein>
<keyword evidence="19 22" id="KW-0755">Steroidogenesis</keyword>
<evidence type="ECO:0000256" key="8">
    <source>
        <dbReference type="ARBA" id="ARBA00022723"/>
    </source>
</evidence>
<evidence type="ECO:0000256" key="16">
    <source>
        <dbReference type="ARBA" id="ARBA00023136"/>
    </source>
</evidence>
<evidence type="ECO:0000256" key="11">
    <source>
        <dbReference type="ARBA" id="ARBA00023002"/>
    </source>
</evidence>
<evidence type="ECO:0000256" key="13">
    <source>
        <dbReference type="ARBA" id="ARBA00023033"/>
    </source>
</evidence>
<dbReference type="InterPro" id="IPR050479">
    <property type="entry name" value="CYP11_CYP27_families"/>
</dbReference>
<dbReference type="Gene3D" id="1.10.630.10">
    <property type="entry name" value="Cytochrome P450"/>
    <property type="match status" value="1"/>
</dbReference>
<dbReference type="PANTHER" id="PTHR24279">
    <property type="entry name" value="CYTOCHROME P450"/>
    <property type="match status" value="1"/>
</dbReference>
<dbReference type="GO" id="GO:0034650">
    <property type="term" value="P:cortisol metabolic process"/>
    <property type="evidence" value="ECO:0007669"/>
    <property type="project" value="TreeGrafter"/>
</dbReference>
<keyword evidence="9" id="KW-0999">Mitochondrion inner membrane</keyword>
<evidence type="ECO:0000256" key="21">
    <source>
        <dbReference type="RuleBase" id="RU000461"/>
    </source>
</evidence>
<dbReference type="Ensembl" id="ENSVKKT00000003339.1">
    <property type="protein sequence ID" value="ENSVKKP00000003248.1"/>
    <property type="gene ID" value="ENSVKKG00000002016.1"/>
</dbReference>
<evidence type="ECO:0000256" key="1">
    <source>
        <dbReference type="ARBA" id="ARBA00001971"/>
    </source>
</evidence>
<dbReference type="OMA" id="QVANYAM"/>
<comment type="similarity">
    <text evidence="3 21">Belongs to the cytochrome P450 family.</text>
</comment>
<evidence type="ECO:0000256" key="5">
    <source>
        <dbReference type="ARBA" id="ARBA00019844"/>
    </source>
</evidence>
<sequence>MLPRHRPPVPALGIPARVSQFFCPEDTRPLARCRAHTSPMELPPTSLKGKMPRPYSEIPGNWKTSWFNLYFFWKDGGFHNVHSMMVRNFQQFGPIYREKLGIYESINIIDPEDAAVLFKHEGLARWDGGLGRGPESDRLVLNKEALSLQTIDNFVPLLNEVGEDFVKRVYIQIRSSAHGRWTADLTNELFRFALESVCNVLYGTRLGLLQDFIDPENQQFIDAITLMFHSTSPMLYIPPGLLRRINSKTWQNHVKAWDTIFQHADKCIQNMYRDLRLNRKSAKEYMGILSRLLLQDKLPIENIKASITEMMAGGVDTTSITLQWAMYELARAPAMQEQLRSEVFAAKAASQGDVLKMVKSVPLLKAAIKEVLRLHPVAVTIQRYTTQEIVLQNYLIPAKTLVQVGTYAMGRDPRFFTKPELFNPERWLSEDSRHFRGLSFGFGPRQCLGRRIAELEMYLFLIHMLANFKIEMKRGVEVGTTFDLILIPDKPIHLTLRPLDSHPRAKEEFPSASGAR</sequence>
<dbReference type="Proteomes" id="UP000694545">
    <property type="component" value="Unplaced"/>
</dbReference>
<comment type="subcellular location">
    <subcellularLocation>
        <location evidence="22">Mitochondrion inner membrane</location>
        <topology evidence="22">Peripheral membrane protein</topology>
    </subcellularLocation>
    <text evidence="22">Localizes to the matrix side of the mitochondrion inner membrane.</text>
</comment>
<keyword evidence="6 22" id="KW-0153">Cholesterol metabolism</keyword>
<keyword evidence="24" id="KW-1185">Reference proteome</keyword>
<evidence type="ECO:0000256" key="2">
    <source>
        <dbReference type="ARBA" id="ARBA00005108"/>
    </source>
</evidence>